<keyword evidence="2" id="KW-1185">Reference proteome</keyword>
<protein>
    <submittedName>
        <fullName evidence="1">Uncharacterized protein</fullName>
    </submittedName>
</protein>
<gene>
    <name evidence="1" type="ORF">PPRIM_AZ9-3.1.T0530284</name>
</gene>
<reference evidence="1" key="1">
    <citation type="submission" date="2021-01" db="EMBL/GenBank/DDBJ databases">
        <authorList>
            <consortium name="Genoscope - CEA"/>
            <person name="William W."/>
        </authorList>
    </citation>
    <scope>NUCLEOTIDE SEQUENCE</scope>
</reference>
<comment type="caution">
    <text evidence="1">The sequence shown here is derived from an EMBL/GenBank/DDBJ whole genome shotgun (WGS) entry which is preliminary data.</text>
</comment>
<dbReference type="Proteomes" id="UP000688137">
    <property type="component" value="Unassembled WGS sequence"/>
</dbReference>
<organism evidence="1 2">
    <name type="scientific">Paramecium primaurelia</name>
    <dbReference type="NCBI Taxonomy" id="5886"/>
    <lineage>
        <taxon>Eukaryota</taxon>
        <taxon>Sar</taxon>
        <taxon>Alveolata</taxon>
        <taxon>Ciliophora</taxon>
        <taxon>Intramacronucleata</taxon>
        <taxon>Oligohymenophorea</taxon>
        <taxon>Peniculida</taxon>
        <taxon>Parameciidae</taxon>
        <taxon>Paramecium</taxon>
    </lineage>
</organism>
<dbReference type="EMBL" id="CAJJDM010000053">
    <property type="protein sequence ID" value="CAD8075014.1"/>
    <property type="molecule type" value="Genomic_DNA"/>
</dbReference>
<evidence type="ECO:0000313" key="1">
    <source>
        <dbReference type="EMBL" id="CAD8075014.1"/>
    </source>
</evidence>
<dbReference type="OMA" id="CYETHIR"/>
<dbReference type="AlphaFoldDB" id="A0A8S1MIK1"/>
<accession>A0A8S1MIK1</accession>
<sequence length="263" mass="31040">MKAETILGANIGEIRYITNCGTKIKLHPQEYFAHVHSCQICRESSPFLRQLKQLKDIEEYPYFDLLGLKSMSEIIIDEINQNNLNQEFYSDEYEEFLLHVAPFICSDCNSNQVPQNQVDIKRHLKTCKDFRENSPFQQELQQINLSLYWDIHKKAFILDILYIINWVTIIIIKKLLRESDRKNHQNQLCRGYKCGKCEQFKDNLIKHDVCNSSACTNCYETHIRKQVDENCLQIKCLNCQNKLSTQLIQKILENKSHNKISFN</sequence>
<proteinExistence type="predicted"/>
<evidence type="ECO:0000313" key="2">
    <source>
        <dbReference type="Proteomes" id="UP000688137"/>
    </source>
</evidence>
<name>A0A8S1MIK1_PARPR</name>